<keyword evidence="2" id="KW-0560">Oxidoreductase</keyword>
<proteinExistence type="inferred from homology"/>
<dbReference type="Proteomes" id="UP000602004">
    <property type="component" value="Unassembled WGS sequence"/>
</dbReference>
<gene>
    <name evidence="4" type="ORF">GCM10011400_07940</name>
</gene>
<comment type="caution">
    <text evidence="4">The sequence shown here is derived from an EMBL/GenBank/DDBJ whole genome shotgun (WGS) entry which is preliminary data.</text>
</comment>
<feature type="domain" description="Flavodoxin-like fold" evidence="3">
    <location>
        <begin position="1"/>
        <end position="208"/>
    </location>
</feature>
<evidence type="ECO:0000259" key="3">
    <source>
        <dbReference type="Pfam" id="PF02525"/>
    </source>
</evidence>
<dbReference type="InterPro" id="IPR029039">
    <property type="entry name" value="Flavoprotein-like_sf"/>
</dbReference>
<dbReference type="PANTHER" id="PTHR10204">
    <property type="entry name" value="NAD P H OXIDOREDUCTASE-RELATED"/>
    <property type="match status" value="1"/>
</dbReference>
<dbReference type="Gene3D" id="3.40.50.360">
    <property type="match status" value="1"/>
</dbReference>
<protein>
    <submittedName>
        <fullName evidence="4">NAD(P)H quinone oxidoreductase</fullName>
    </submittedName>
</protein>
<dbReference type="InterPro" id="IPR003680">
    <property type="entry name" value="Flavodoxin_fold"/>
</dbReference>
<sequence length="236" mass="26129">MKVLVVHAHPEPQSFCAALKTTAVNVLRDAGNEVEVSDLYAMGFNPVASADDFGTRANAGYCVYALEQRHGFANGTIRSDIKVELEKLMRCDLLILNFPLFWFSTPAILKGWIDRILVSGPVYGGMRFYDRGGLRGKRAIVSLTLGGQARMFASDGIHGPLEGMLRPLLQGTLAYIGLDVLEPFVAWHVPYVANEVRLEYLAAWRNRLSSLAMEPPLSFPSLDNFDESLRPLNGRT</sequence>
<keyword evidence="5" id="KW-1185">Reference proteome</keyword>
<evidence type="ECO:0000256" key="2">
    <source>
        <dbReference type="ARBA" id="ARBA00023002"/>
    </source>
</evidence>
<evidence type="ECO:0000313" key="4">
    <source>
        <dbReference type="EMBL" id="GGC23976.1"/>
    </source>
</evidence>
<evidence type="ECO:0000256" key="1">
    <source>
        <dbReference type="ARBA" id="ARBA00006252"/>
    </source>
</evidence>
<accession>A0ABQ1LKH9</accession>
<dbReference type="Pfam" id="PF02525">
    <property type="entry name" value="Flavodoxin_2"/>
    <property type="match status" value="1"/>
</dbReference>
<dbReference type="RefSeq" id="WP_115780191.1">
    <property type="nucleotide sequence ID" value="NZ_BMHL01000001.1"/>
</dbReference>
<reference evidence="5" key="1">
    <citation type="journal article" date="2019" name="Int. J. Syst. Evol. Microbiol.">
        <title>The Global Catalogue of Microorganisms (GCM) 10K type strain sequencing project: providing services to taxonomists for standard genome sequencing and annotation.</title>
        <authorList>
            <consortium name="The Broad Institute Genomics Platform"/>
            <consortium name="The Broad Institute Genome Sequencing Center for Infectious Disease"/>
            <person name="Wu L."/>
            <person name="Ma J."/>
        </authorList>
    </citation>
    <scope>NUCLEOTIDE SEQUENCE [LARGE SCALE GENOMIC DNA]</scope>
    <source>
        <strain evidence="5">CGMCC 1.15103</strain>
    </source>
</reference>
<dbReference type="PANTHER" id="PTHR10204:SF34">
    <property type="entry name" value="NAD(P)H DEHYDROGENASE [QUINONE] 1 ISOFORM 1"/>
    <property type="match status" value="1"/>
</dbReference>
<organism evidence="4 5">
    <name type="scientific">Paraburkholderia caffeinilytica</name>
    <dbReference type="NCBI Taxonomy" id="1761016"/>
    <lineage>
        <taxon>Bacteria</taxon>
        <taxon>Pseudomonadati</taxon>
        <taxon>Pseudomonadota</taxon>
        <taxon>Betaproteobacteria</taxon>
        <taxon>Burkholderiales</taxon>
        <taxon>Burkholderiaceae</taxon>
        <taxon>Paraburkholderia</taxon>
    </lineage>
</organism>
<evidence type="ECO:0000313" key="5">
    <source>
        <dbReference type="Proteomes" id="UP000602004"/>
    </source>
</evidence>
<dbReference type="EMBL" id="BMHL01000001">
    <property type="protein sequence ID" value="GGC23976.1"/>
    <property type="molecule type" value="Genomic_DNA"/>
</dbReference>
<dbReference type="SUPFAM" id="SSF52218">
    <property type="entry name" value="Flavoproteins"/>
    <property type="match status" value="1"/>
</dbReference>
<dbReference type="InterPro" id="IPR051545">
    <property type="entry name" value="NAD(P)H_dehydrogenase_qn"/>
</dbReference>
<name>A0ABQ1LKH9_9BURK</name>
<comment type="similarity">
    <text evidence="1">Belongs to the NAD(P)H dehydrogenase (quinone) family.</text>
</comment>